<keyword evidence="4" id="KW-0564">Palmitate</keyword>
<name>A0A561SJY4_9PSEU</name>
<dbReference type="InterPro" id="IPR050490">
    <property type="entry name" value="Bact_solute-bd_prot1"/>
</dbReference>
<feature type="signal peptide" evidence="6">
    <location>
        <begin position="1"/>
        <end position="23"/>
    </location>
</feature>
<keyword evidence="2 6" id="KW-0732">Signal</keyword>
<dbReference type="PANTHER" id="PTHR43649">
    <property type="entry name" value="ARABINOSE-BINDING PROTEIN-RELATED"/>
    <property type="match status" value="1"/>
</dbReference>
<dbReference type="InterPro" id="IPR006059">
    <property type="entry name" value="SBP"/>
</dbReference>
<dbReference type="AlphaFoldDB" id="A0A561SJY4"/>
<dbReference type="EMBL" id="VIWU01000001">
    <property type="protein sequence ID" value="TWF75197.1"/>
    <property type="molecule type" value="Genomic_DNA"/>
</dbReference>
<comment type="caution">
    <text evidence="7">The sequence shown here is derived from an EMBL/GenBank/DDBJ whole genome shotgun (WGS) entry which is preliminary data.</text>
</comment>
<accession>A0A561SJY4</accession>
<dbReference type="Gene3D" id="3.40.190.10">
    <property type="entry name" value="Periplasmic binding protein-like II"/>
    <property type="match status" value="2"/>
</dbReference>
<protein>
    <submittedName>
        <fullName evidence="7">Carbohydrate ABC transporter substrate-binding protein (CUT1 family)</fullName>
    </submittedName>
</protein>
<evidence type="ECO:0000256" key="2">
    <source>
        <dbReference type="ARBA" id="ARBA00022729"/>
    </source>
</evidence>
<dbReference type="RefSeq" id="WP_147254439.1">
    <property type="nucleotide sequence ID" value="NZ_VIWU01000001.1"/>
</dbReference>
<dbReference type="PANTHER" id="PTHR43649:SF33">
    <property type="entry name" value="POLYGALACTURONAN_RHAMNOGALACTURONAN-BINDING PROTEIN YTCQ"/>
    <property type="match status" value="1"/>
</dbReference>
<keyword evidence="1" id="KW-1003">Cell membrane</keyword>
<evidence type="ECO:0000256" key="3">
    <source>
        <dbReference type="ARBA" id="ARBA00023136"/>
    </source>
</evidence>
<evidence type="ECO:0000256" key="1">
    <source>
        <dbReference type="ARBA" id="ARBA00022475"/>
    </source>
</evidence>
<dbReference type="CDD" id="cd13585">
    <property type="entry name" value="PBP2_TMBP_like"/>
    <property type="match status" value="1"/>
</dbReference>
<reference evidence="7 8" key="1">
    <citation type="submission" date="2019-06" db="EMBL/GenBank/DDBJ databases">
        <title>Sequencing the genomes of 1000 actinobacteria strains.</title>
        <authorList>
            <person name="Klenk H.-P."/>
        </authorList>
    </citation>
    <scope>NUCLEOTIDE SEQUENCE [LARGE SCALE GENOMIC DNA]</scope>
    <source>
        <strain evidence="7 8">DSM 45671</strain>
    </source>
</reference>
<evidence type="ECO:0000313" key="8">
    <source>
        <dbReference type="Proteomes" id="UP000321261"/>
    </source>
</evidence>
<keyword evidence="5" id="KW-0449">Lipoprotein</keyword>
<sequence>MRTRTRILGGVLAAAALALPACGNPTDAASGGGNAINLVMSNHPWQRGIEPLIDRFEQESGITVNVQTFAEQQTRDKIQLNLQSRSAAMDVYMTLPSREGPVFASSGYYEPLDDHLAKAPAEYEAADFSRGAIEGMKVDGTTYALPINVEGPVLYYRTDLFEQWGLTPPKTVDELMATAAAVKSRTADVTPITLRGSSAALPFTFGPFFHGAGLEWTDEQGLPTFDDPRAAEAIDQYATLAREYGPPGVINYSFTESSTLFAQGKAAMELESSNELNSVIDPGSSTVAEHVGVAGVPAGSAGPAPTVLSWGIAMSPFSQNKDAAWRFMQWATSPETQLELAKADIAPPRKSVAEDPAYTDARNTPTHQQWRAAVADLQENGNVEVGPVGANAPAMRKTIGDAVGKAILGEATPEQAAAEIQTGLASQLAGG</sequence>
<evidence type="ECO:0000256" key="6">
    <source>
        <dbReference type="SAM" id="SignalP"/>
    </source>
</evidence>
<gene>
    <name evidence="7" type="ORF">FHX44_111081</name>
</gene>
<proteinExistence type="predicted"/>
<dbReference type="SUPFAM" id="SSF53850">
    <property type="entry name" value="Periplasmic binding protein-like II"/>
    <property type="match status" value="1"/>
</dbReference>
<dbReference type="OrthoDB" id="9770625at2"/>
<dbReference type="Proteomes" id="UP000321261">
    <property type="component" value="Unassembled WGS sequence"/>
</dbReference>
<evidence type="ECO:0000256" key="5">
    <source>
        <dbReference type="ARBA" id="ARBA00023288"/>
    </source>
</evidence>
<keyword evidence="3" id="KW-0472">Membrane</keyword>
<evidence type="ECO:0000256" key="4">
    <source>
        <dbReference type="ARBA" id="ARBA00023139"/>
    </source>
</evidence>
<keyword evidence="8" id="KW-1185">Reference proteome</keyword>
<evidence type="ECO:0000313" key="7">
    <source>
        <dbReference type="EMBL" id="TWF75197.1"/>
    </source>
</evidence>
<organism evidence="7 8">
    <name type="scientific">Pseudonocardia hierapolitana</name>
    <dbReference type="NCBI Taxonomy" id="1128676"/>
    <lineage>
        <taxon>Bacteria</taxon>
        <taxon>Bacillati</taxon>
        <taxon>Actinomycetota</taxon>
        <taxon>Actinomycetes</taxon>
        <taxon>Pseudonocardiales</taxon>
        <taxon>Pseudonocardiaceae</taxon>
        <taxon>Pseudonocardia</taxon>
    </lineage>
</organism>
<feature type="chain" id="PRO_5038808887" evidence="6">
    <location>
        <begin position="24"/>
        <end position="431"/>
    </location>
</feature>
<dbReference type="Pfam" id="PF01547">
    <property type="entry name" value="SBP_bac_1"/>
    <property type="match status" value="1"/>
</dbReference>